<proteinExistence type="predicted"/>
<dbReference type="EMBL" id="CANL01000040">
    <property type="protein sequence ID" value="CCM64723.1"/>
    <property type="molecule type" value="Genomic_DNA"/>
</dbReference>
<organism evidence="2 3">
    <name type="scientific">Candidatus Neomicrothrix parvicella RN1</name>
    <dbReference type="NCBI Taxonomy" id="1229780"/>
    <lineage>
        <taxon>Bacteria</taxon>
        <taxon>Bacillati</taxon>
        <taxon>Actinomycetota</taxon>
        <taxon>Acidimicrobiia</taxon>
        <taxon>Acidimicrobiales</taxon>
        <taxon>Microthrixaceae</taxon>
        <taxon>Candidatus Neomicrothrix</taxon>
    </lineage>
</organism>
<evidence type="ECO:0000313" key="3">
    <source>
        <dbReference type="Proteomes" id="UP000018291"/>
    </source>
</evidence>
<evidence type="ECO:0000313" key="2">
    <source>
        <dbReference type="EMBL" id="CCM64723.1"/>
    </source>
</evidence>
<dbReference type="AlphaFoldDB" id="R4Z1X3"/>
<feature type="compositionally biased region" description="Low complexity" evidence="1">
    <location>
        <begin position="1"/>
        <end position="20"/>
    </location>
</feature>
<gene>
    <name evidence="2" type="ORF">BN381_450034</name>
</gene>
<feature type="region of interest" description="Disordered" evidence="1">
    <location>
        <begin position="1"/>
        <end position="73"/>
    </location>
</feature>
<protein>
    <submittedName>
        <fullName evidence="2">Uncharacterized protein</fullName>
    </submittedName>
</protein>
<comment type="caution">
    <text evidence="2">The sequence shown here is derived from an EMBL/GenBank/DDBJ whole genome shotgun (WGS) entry which is preliminary data.</text>
</comment>
<accession>R4Z1X3</accession>
<evidence type="ECO:0000256" key="1">
    <source>
        <dbReference type="SAM" id="MobiDB-lite"/>
    </source>
</evidence>
<dbReference type="HOGENOM" id="CLU_2697768_0_0_11"/>
<keyword evidence="3" id="KW-1185">Reference proteome</keyword>
<sequence>MGPSRGSSPARPSAPTGATTCALGPTIWSGPKGCTGMPPTDGFLLPSELGSACGGPDADSGQDADLGASPLGS</sequence>
<reference evidence="2 3" key="1">
    <citation type="journal article" date="2013" name="ISME J.">
        <title>Metabolic model for the filamentous 'Candidatus Microthrix parvicella' based on genomic and metagenomic analyses.</title>
        <authorList>
            <person name="Jon McIlroy S."/>
            <person name="Kristiansen R."/>
            <person name="Albertsen M."/>
            <person name="Michael Karst S."/>
            <person name="Rossetti S."/>
            <person name="Lund Nielsen J."/>
            <person name="Tandoi V."/>
            <person name="James Seviour R."/>
            <person name="Nielsen P.H."/>
        </authorList>
    </citation>
    <scope>NUCLEOTIDE SEQUENCE [LARGE SCALE GENOMIC DNA]</scope>
    <source>
        <strain evidence="2 3">RN1</strain>
    </source>
</reference>
<name>R4Z1X3_9ACTN</name>
<dbReference type="Proteomes" id="UP000018291">
    <property type="component" value="Unassembled WGS sequence"/>
</dbReference>